<keyword evidence="3" id="KW-1185">Reference proteome</keyword>
<feature type="compositionally biased region" description="Basic and acidic residues" evidence="1">
    <location>
        <begin position="549"/>
        <end position="562"/>
    </location>
</feature>
<reference evidence="2 3" key="1">
    <citation type="submission" date="2014-11" db="EMBL/GenBank/DDBJ databases">
        <title>Genetic blueprint of the zoonotic pathogen Toxocara canis.</title>
        <authorList>
            <person name="Zhu X.-Q."/>
            <person name="Korhonen P.K."/>
            <person name="Cai H."/>
            <person name="Young N.D."/>
            <person name="Nejsum P."/>
            <person name="von Samson-Himmelstjerna G."/>
            <person name="Boag P.R."/>
            <person name="Tan P."/>
            <person name="Li Q."/>
            <person name="Min J."/>
            <person name="Yang Y."/>
            <person name="Wang X."/>
            <person name="Fang X."/>
            <person name="Hall R.S."/>
            <person name="Hofmann A."/>
            <person name="Sternberg P.W."/>
            <person name="Jex A.R."/>
            <person name="Gasser R.B."/>
        </authorList>
    </citation>
    <scope>NUCLEOTIDE SEQUENCE [LARGE SCALE GENOMIC DNA]</scope>
    <source>
        <strain evidence="2">PN_DK_2014</strain>
    </source>
</reference>
<gene>
    <name evidence="2" type="ORF">Tcan_10902</name>
</gene>
<dbReference type="EMBL" id="JPKZ01001187">
    <property type="protein sequence ID" value="KHN83490.1"/>
    <property type="molecule type" value="Genomic_DNA"/>
</dbReference>
<evidence type="ECO:0008006" key="4">
    <source>
        <dbReference type="Google" id="ProtNLM"/>
    </source>
</evidence>
<evidence type="ECO:0000256" key="1">
    <source>
        <dbReference type="SAM" id="MobiDB-lite"/>
    </source>
</evidence>
<name>A0A0B2VR18_TOXCA</name>
<organism evidence="2 3">
    <name type="scientific">Toxocara canis</name>
    <name type="common">Canine roundworm</name>
    <dbReference type="NCBI Taxonomy" id="6265"/>
    <lineage>
        <taxon>Eukaryota</taxon>
        <taxon>Metazoa</taxon>
        <taxon>Ecdysozoa</taxon>
        <taxon>Nematoda</taxon>
        <taxon>Chromadorea</taxon>
        <taxon>Rhabditida</taxon>
        <taxon>Spirurina</taxon>
        <taxon>Ascaridomorpha</taxon>
        <taxon>Ascaridoidea</taxon>
        <taxon>Toxocaridae</taxon>
        <taxon>Toxocara</taxon>
    </lineage>
</organism>
<feature type="region of interest" description="Disordered" evidence="1">
    <location>
        <begin position="628"/>
        <end position="652"/>
    </location>
</feature>
<evidence type="ECO:0000313" key="3">
    <source>
        <dbReference type="Proteomes" id="UP000031036"/>
    </source>
</evidence>
<proteinExistence type="predicted"/>
<protein>
    <recommendedName>
        <fullName evidence="4">C2H2-type domain-containing protein</fullName>
    </recommendedName>
</protein>
<evidence type="ECO:0000313" key="2">
    <source>
        <dbReference type="EMBL" id="KHN83490.1"/>
    </source>
</evidence>
<feature type="region of interest" description="Disordered" evidence="1">
    <location>
        <begin position="328"/>
        <end position="357"/>
    </location>
</feature>
<feature type="region of interest" description="Disordered" evidence="1">
    <location>
        <begin position="185"/>
        <end position="208"/>
    </location>
</feature>
<dbReference type="OrthoDB" id="5843400at2759"/>
<feature type="compositionally biased region" description="Basic residues" evidence="1">
    <location>
        <begin position="328"/>
        <end position="339"/>
    </location>
</feature>
<feature type="region of interest" description="Disordered" evidence="1">
    <location>
        <begin position="1"/>
        <end position="35"/>
    </location>
</feature>
<accession>A0A0B2VR18</accession>
<dbReference type="AlphaFoldDB" id="A0A0B2VR18"/>
<feature type="region of interest" description="Disordered" evidence="1">
    <location>
        <begin position="549"/>
        <end position="573"/>
    </location>
</feature>
<comment type="caution">
    <text evidence="2">The sequence shown here is derived from an EMBL/GenBank/DDBJ whole genome shotgun (WGS) entry which is preliminary data.</text>
</comment>
<sequence>MLRQLLSSGGGGGGAVVKMEPHYPSQHPTAAPLQPHPSEVLVKNEEGEKSLAVLSNMPPIAYYPQLPPTSAMMVTYPGDELNDHISGTTELFSSTFAMLSGDGTMFGPEWECREKPSCETGAAYSFANNPVQLQDVNQLYGNQQFHVAQPAFSQVESFGGTYTNGMPGSMSDGAHLQPTQNVHYGQQQNANEEKPRKRERHNRSTQAHCISFREVAEIPLSSNSGRDSPGGDGESEGDERVMCMACRGVYPSRRSLTGHIGRNEKCREIIGRSYLGQLNGASKVSIPGTSGAPTPPDALSPICPYCDRFISHYKGNIRRHVNQCMKCTKPKKKKSKRKTASSSSTPQTPMDCFGDGGFMPGGSQSNDAFYDGYQPHALSNEDWLSSIEESVSVTVRPTAAETPEAKGPDDPYLCSLCDFVTLYKGNMKRHLSTCHSLAQEEFQDGGLDSLRASRCVENSELLQNRVCKGRRTKIVLEAYEGGKRSKVDEGERNSVDIGDPLTLSSLENRDMLVTGRSEKKDLIRGVTDHLSCSRSADVATNGIAGVESMKHEESVSELESKPADLTQQTSSLGDETSIEKRYRMVVQGNVDERNIAEPADGAAKTHADVSSASNIDEIINAVASNQLGSPAKKLDKGGTTGRSSSRRSRIPKTVRNMDEVRDYWEAERLNSGGTLPISSSFTGRSRSTNFVALGSAFVTNASSPGQH</sequence>
<dbReference type="STRING" id="6265.A0A0B2VR18"/>
<dbReference type="Proteomes" id="UP000031036">
    <property type="component" value="Unassembled WGS sequence"/>
</dbReference>